<protein>
    <submittedName>
        <fullName evidence="5">Transcriptional regulator, HxlR family</fullName>
    </submittedName>
</protein>
<evidence type="ECO:0000313" key="6">
    <source>
        <dbReference type="Proteomes" id="UP000219494"/>
    </source>
</evidence>
<dbReference type="PROSITE" id="PS51118">
    <property type="entry name" value="HTH_HXLR"/>
    <property type="match status" value="1"/>
</dbReference>
<dbReference type="InterPro" id="IPR036388">
    <property type="entry name" value="WH-like_DNA-bd_sf"/>
</dbReference>
<evidence type="ECO:0000256" key="2">
    <source>
        <dbReference type="ARBA" id="ARBA00023125"/>
    </source>
</evidence>
<dbReference type="AlphaFoldDB" id="A0A285QA41"/>
<name>A0A285QA41_9SPHN</name>
<accession>A0A285QA41</accession>
<dbReference type="EMBL" id="OBMI01000001">
    <property type="protein sequence ID" value="SOB78800.1"/>
    <property type="molecule type" value="Genomic_DNA"/>
</dbReference>
<reference evidence="5 6" key="1">
    <citation type="submission" date="2017-07" db="EMBL/GenBank/DDBJ databases">
        <authorList>
            <person name="Sun Z.S."/>
            <person name="Albrecht U."/>
            <person name="Echele G."/>
            <person name="Lee C.C."/>
        </authorList>
    </citation>
    <scope>NUCLEOTIDE SEQUENCE [LARGE SCALE GENOMIC DNA]</scope>
    <source>
        <strain evidence="5 6">CGMCC 1.12672</strain>
    </source>
</reference>
<keyword evidence="3" id="KW-0804">Transcription</keyword>
<evidence type="ECO:0000256" key="1">
    <source>
        <dbReference type="ARBA" id="ARBA00023015"/>
    </source>
</evidence>
<feature type="domain" description="HTH hxlR-type" evidence="4">
    <location>
        <begin position="16"/>
        <end position="113"/>
    </location>
</feature>
<dbReference type="InterPro" id="IPR036390">
    <property type="entry name" value="WH_DNA-bd_sf"/>
</dbReference>
<organism evidence="5 6">
    <name type="scientific">Sphingomonas guangdongensis</name>
    <dbReference type="NCBI Taxonomy" id="1141890"/>
    <lineage>
        <taxon>Bacteria</taxon>
        <taxon>Pseudomonadati</taxon>
        <taxon>Pseudomonadota</taxon>
        <taxon>Alphaproteobacteria</taxon>
        <taxon>Sphingomonadales</taxon>
        <taxon>Sphingomonadaceae</taxon>
        <taxon>Sphingomonas</taxon>
    </lineage>
</organism>
<evidence type="ECO:0000259" key="4">
    <source>
        <dbReference type="PROSITE" id="PS51118"/>
    </source>
</evidence>
<keyword evidence="2" id="KW-0238">DNA-binding</keyword>
<dbReference type="GO" id="GO:0003677">
    <property type="term" value="F:DNA binding"/>
    <property type="evidence" value="ECO:0007669"/>
    <property type="project" value="UniProtKB-KW"/>
</dbReference>
<dbReference type="PANTHER" id="PTHR33204:SF18">
    <property type="entry name" value="TRANSCRIPTIONAL REGULATORY PROTEIN"/>
    <property type="match status" value="1"/>
</dbReference>
<evidence type="ECO:0000313" key="5">
    <source>
        <dbReference type="EMBL" id="SOB78800.1"/>
    </source>
</evidence>
<dbReference type="InterPro" id="IPR002577">
    <property type="entry name" value="HTH_HxlR"/>
</dbReference>
<dbReference type="RefSeq" id="WP_097062190.1">
    <property type="nucleotide sequence ID" value="NZ_OBMI01000001.1"/>
</dbReference>
<dbReference type="Proteomes" id="UP000219494">
    <property type="component" value="Unassembled WGS sequence"/>
</dbReference>
<keyword evidence="1" id="KW-0805">Transcription regulation</keyword>
<dbReference type="PANTHER" id="PTHR33204">
    <property type="entry name" value="TRANSCRIPTIONAL REGULATOR, MARR FAMILY"/>
    <property type="match status" value="1"/>
</dbReference>
<dbReference type="Gene3D" id="1.10.10.10">
    <property type="entry name" value="Winged helix-like DNA-binding domain superfamily/Winged helix DNA-binding domain"/>
    <property type="match status" value="1"/>
</dbReference>
<evidence type="ECO:0000256" key="3">
    <source>
        <dbReference type="ARBA" id="ARBA00023163"/>
    </source>
</evidence>
<dbReference type="Pfam" id="PF01638">
    <property type="entry name" value="HxlR"/>
    <property type="match status" value="1"/>
</dbReference>
<proteinExistence type="predicted"/>
<dbReference type="OrthoDB" id="9782219at2"/>
<dbReference type="SUPFAM" id="SSF46785">
    <property type="entry name" value="Winged helix' DNA-binding domain"/>
    <property type="match status" value="1"/>
</dbReference>
<sequence>MAKLAREQLVEFSSECSLPAALEVVGERWAFLILRSAFLGMRHFEDFQSTLGIARNILADRLARFVERGIMERRPVPDDRRRVEYRLTEKGWALTPTLVALRQWGERWETGTTAQPVLVDVADGLPVREVTVQSHDGRVLGKGDMRWAVEGSAEDGGAPAKAGA</sequence>
<gene>
    <name evidence="5" type="ORF">SAMN06297144_0221</name>
</gene>
<keyword evidence="6" id="KW-1185">Reference proteome</keyword>